<reference evidence="1" key="1">
    <citation type="submission" date="2021-06" db="EMBL/GenBank/DDBJ databases">
        <authorList>
            <person name="Kallberg Y."/>
            <person name="Tangrot J."/>
            <person name="Rosling A."/>
        </authorList>
    </citation>
    <scope>NUCLEOTIDE SEQUENCE</scope>
    <source>
        <strain evidence="1">IL203A</strain>
    </source>
</reference>
<proteinExistence type="predicted"/>
<dbReference type="Proteomes" id="UP000789702">
    <property type="component" value="Unassembled WGS sequence"/>
</dbReference>
<organism evidence="1 2">
    <name type="scientific">Dentiscutata heterogama</name>
    <dbReference type="NCBI Taxonomy" id="1316150"/>
    <lineage>
        <taxon>Eukaryota</taxon>
        <taxon>Fungi</taxon>
        <taxon>Fungi incertae sedis</taxon>
        <taxon>Mucoromycota</taxon>
        <taxon>Glomeromycotina</taxon>
        <taxon>Glomeromycetes</taxon>
        <taxon>Diversisporales</taxon>
        <taxon>Gigasporaceae</taxon>
        <taxon>Dentiscutata</taxon>
    </lineage>
</organism>
<evidence type="ECO:0000313" key="2">
    <source>
        <dbReference type="Proteomes" id="UP000789702"/>
    </source>
</evidence>
<gene>
    <name evidence="1" type="ORF">DHETER_LOCUS596</name>
</gene>
<keyword evidence="2" id="KW-1185">Reference proteome</keyword>
<comment type="caution">
    <text evidence="1">The sequence shown here is derived from an EMBL/GenBank/DDBJ whole genome shotgun (WGS) entry which is preliminary data.</text>
</comment>
<accession>A0ACA9K1H9</accession>
<protein>
    <submittedName>
        <fullName evidence="1">13692_t:CDS:1</fullName>
    </submittedName>
</protein>
<evidence type="ECO:0000313" key="1">
    <source>
        <dbReference type="EMBL" id="CAG8446524.1"/>
    </source>
</evidence>
<name>A0ACA9K1H9_9GLOM</name>
<sequence>MSSTPVSMEDQQKLLEEALNVVKVQAFQMKKCLANNKLMDGLKHCSTMLAELRTSVLTPKNYYELSTIICKDMAIFDALRHLTTYLIDAHVSGKHHLADLYELVQYAGNIIPRLYLMITVGSAYMSQKDAPIREIMKDMMEMSRGVQHPTRGLFLRHYLSGMTRDSLPVGSDNGPQGNLPDSISFILTNFIEMNKLWVRLQHQGHSRDREKREMERKELRILVGTNLVRLSQLDGVDLELYQKRILPAILEQVINCKDVIAQEYLMEVIIQVFHDDFHLRTLGPYLSACAQLHQKVNIKQIVIALIDRLAAYAAREADSEPPEVVKRQEEEAARRLAEKLRKQKIGGYSDEKDYDDDSLEEDSQRELNDDDFSSNNIKSSDEPAVKKFRGIPEDVKLFEVFWGQVVDLVRARHDLSIQDITALLVSLVNLSLSCYPDRIEYVDQVIDFAKQKVVDFHDSPDLHSPAATSNLLNLLLAPINNYSTVLTLLALPNYSALLSVQPFQTRRSVAHAIVSSILKNETIIETPHEVNCILDLCSVLTRDQKDATLSSPFSGLTSGRNARSGGVPPMMDPEEFAEEQGWLARIIHLFKSDDLDNQFMLLSTARKQFAEGGERIRYTFPPLVVSAVKLARRYLQFQQRDDDGWEKKANTLFRFIHQVITALYNKVECSELCLRLFLLAGQSADECGFEEICYEFFVQAFTIYEESISESRIQFHAITLIIGTLQTTSVFGAENYDTLITKCALHGSKLLKKPDQCRAVYLSSHLWWATEVLECLQKALKIADSCMDSVTNVELFVEILNRYIYYFERKNEAVTVKYLDGLIDLINTNITNMDSSDQHPPTSASSTLIEPEGNASEYVIRHFKGTLHHLNMRKEAVLASKVQGDIFQQRYDEINTNVSI</sequence>
<dbReference type="EMBL" id="CAJVPU010000310">
    <property type="protein sequence ID" value="CAG8446524.1"/>
    <property type="molecule type" value="Genomic_DNA"/>
</dbReference>